<evidence type="ECO:0000313" key="2">
    <source>
        <dbReference type="Proteomes" id="UP001353858"/>
    </source>
</evidence>
<dbReference type="EMBL" id="JARPUR010000001">
    <property type="protein sequence ID" value="KAK4885542.1"/>
    <property type="molecule type" value="Genomic_DNA"/>
</dbReference>
<keyword evidence="2" id="KW-1185">Reference proteome</keyword>
<gene>
    <name evidence="1" type="ORF">RN001_001813</name>
</gene>
<accession>A0AAN7SJS9</accession>
<organism evidence="1 2">
    <name type="scientific">Aquatica leii</name>
    <dbReference type="NCBI Taxonomy" id="1421715"/>
    <lineage>
        <taxon>Eukaryota</taxon>
        <taxon>Metazoa</taxon>
        <taxon>Ecdysozoa</taxon>
        <taxon>Arthropoda</taxon>
        <taxon>Hexapoda</taxon>
        <taxon>Insecta</taxon>
        <taxon>Pterygota</taxon>
        <taxon>Neoptera</taxon>
        <taxon>Endopterygota</taxon>
        <taxon>Coleoptera</taxon>
        <taxon>Polyphaga</taxon>
        <taxon>Elateriformia</taxon>
        <taxon>Elateroidea</taxon>
        <taxon>Lampyridae</taxon>
        <taxon>Luciolinae</taxon>
        <taxon>Aquatica</taxon>
    </lineage>
</organism>
<sequence length="71" mass="8370">MNSQKTSALFNTRLLFIVQRQNLRQKVETNNLKYLNDQHTSVKALSSEIGFMDIECNFISFFAKILLEHKY</sequence>
<evidence type="ECO:0000313" key="1">
    <source>
        <dbReference type="EMBL" id="KAK4885542.1"/>
    </source>
</evidence>
<protein>
    <submittedName>
        <fullName evidence="1">Uncharacterized protein</fullName>
    </submittedName>
</protein>
<reference evidence="2" key="1">
    <citation type="submission" date="2023-01" db="EMBL/GenBank/DDBJ databases">
        <title>Key to firefly adult light organ development and bioluminescence: homeobox transcription factors regulate luciferase expression and transportation to peroxisome.</title>
        <authorList>
            <person name="Fu X."/>
        </authorList>
    </citation>
    <scope>NUCLEOTIDE SEQUENCE [LARGE SCALE GENOMIC DNA]</scope>
</reference>
<name>A0AAN7SJS9_9COLE</name>
<comment type="caution">
    <text evidence="1">The sequence shown here is derived from an EMBL/GenBank/DDBJ whole genome shotgun (WGS) entry which is preliminary data.</text>
</comment>
<dbReference type="Proteomes" id="UP001353858">
    <property type="component" value="Unassembled WGS sequence"/>
</dbReference>
<proteinExistence type="predicted"/>
<dbReference type="AlphaFoldDB" id="A0AAN7SJS9"/>